<comment type="caution">
    <text evidence="1">The sequence shown here is derived from an EMBL/GenBank/DDBJ whole genome shotgun (WGS) entry which is preliminary data.</text>
</comment>
<dbReference type="Gene3D" id="3.10.20.310">
    <property type="entry name" value="membrane protein fhac"/>
    <property type="match status" value="1"/>
</dbReference>
<reference evidence="1 2" key="1">
    <citation type="submission" date="2024-09" db="EMBL/GenBank/DDBJ databases">
        <authorList>
            <person name="D'Angelo T."/>
        </authorList>
    </citation>
    <scope>NUCLEOTIDE SEQUENCE [LARGE SCALE GENOMIC DNA]</scope>
    <source>
        <strain evidence="1">SAG AM-311-F02</strain>
    </source>
</reference>
<evidence type="ECO:0000313" key="1">
    <source>
        <dbReference type="EMBL" id="MFC1799502.1"/>
    </source>
</evidence>
<accession>A0ABV6YN52</accession>
<proteinExistence type="predicted"/>
<name>A0ABV6YN52_UNCEI</name>
<protein>
    <recommendedName>
        <fullName evidence="3">Bacterial surface antigen (D15) domain-containing protein</fullName>
    </recommendedName>
</protein>
<dbReference type="EMBL" id="JBHPEI010000009">
    <property type="protein sequence ID" value="MFC1799502.1"/>
    <property type="molecule type" value="Genomic_DNA"/>
</dbReference>
<keyword evidence="2" id="KW-1185">Reference proteome</keyword>
<evidence type="ECO:0000313" key="2">
    <source>
        <dbReference type="Proteomes" id="UP001594288"/>
    </source>
</evidence>
<sequence length="655" mass="73964">MLSKTAMAKTLHHMIPIFGLALVLLSGGIALGQVPSLQPAGLDTVRVEAGCTVILPDTTFIVESETVLLLPHGTECVVRTPSDMKSDAFYNSLQSQSEKGTVRKALFGAMLRESNQAGPTTEIVKSETPFVPFDGMIIRSVHLIKVDTWAGSVEDTTIAGTTGFSKTINSLHTHTRDEVLEKNLRFAEGDSLDPFVIADNERLLRNLPYIEDARIYLAPSVEDSQSVDVIVVTKDLFPWGLSGSINSANSFYVRPFNRNVAGLGHEISYRYFYDDRQSPPSGHEIKYFIENIGSSFTSGQVLYKNTWDIEELRLTLSKRFLTPQTRVGWGADIGVVRTMREEKQDGAVVDVPYEYNLQDVWLGRSVVVGDPAERRNVVFALRYRRDEFVNRPEVGPDSNQFYHHERLGLARLTFLRVNYLKTSLLRAFGIAEDVPYGYVASITSGMMDKEFKNRPYVGVEIGLGKYRPRFGYLSVGAGYGGYLDDQAVEEGVFTAEAMYFSDLATRGRYHFRQLARLVYTVGIDQLYYETIDIDEQIRGLSGAKISQGYLALNLESVAFTPWDWYRFRFAFYGYTDVGFINLDRRTINNSNFYGTLGIGCRIRNESLVLSTFNIQVGYLLRRPEGADPWYIETSTENPNRWYPISITKPDVIRFR</sequence>
<organism evidence="1 2">
    <name type="scientific">Eiseniibacteriota bacterium</name>
    <dbReference type="NCBI Taxonomy" id="2212470"/>
    <lineage>
        <taxon>Bacteria</taxon>
        <taxon>Candidatus Eiseniibacteriota</taxon>
    </lineage>
</organism>
<gene>
    <name evidence="1" type="ORF">ACFL2Z_01130</name>
</gene>
<evidence type="ECO:0008006" key="3">
    <source>
        <dbReference type="Google" id="ProtNLM"/>
    </source>
</evidence>
<dbReference type="Proteomes" id="UP001594288">
    <property type="component" value="Unassembled WGS sequence"/>
</dbReference>